<dbReference type="GO" id="GO:0030170">
    <property type="term" value="F:pyridoxal phosphate binding"/>
    <property type="evidence" value="ECO:0007669"/>
    <property type="project" value="InterPro"/>
</dbReference>
<protein>
    <recommendedName>
        <fullName evidence="1">Aminotransferase</fullName>
        <ecNumber evidence="1">2.6.1.-</ecNumber>
    </recommendedName>
</protein>
<evidence type="ECO:0000313" key="4">
    <source>
        <dbReference type="Proteomes" id="UP000095706"/>
    </source>
</evidence>
<sequence>MISEKMVTLGTKKSVIREIFEYSKKRAAEIGTENVFDFSIGNPNVPAPASVHETIKELLDSKDDYYLFGYTSAQGDADTRAAVAADLNKRFGTTFHADNFYMTCGAAASLRIVLGALTVPGDEYIVFTPYFPEYRVFIESAGAAIIETPADSSTFQIDFDRLSAAVTAHTKGVFVNSPNNPSGVVYTEENIQKLAAFLETKSAEYGHPIYLIVDEPYRELVYGDVEVPYLTKYYKNTLVCYSYSKSLSLPGERIGYVLVPDEVDDARTIYAAVCGAGRALGFVCAPSLIQHVIAKCAGQVSDLSVYKKNRDLLYDSLTAYGFTCVHPDGAFYLFMKTPEPDAYAFCEKAKKYELLLVPGDDFGAPGFVRIAYCVTTAQIERALPAFKELAGEYFG</sequence>
<dbReference type="RefSeq" id="WP_055228054.1">
    <property type="nucleotide sequence ID" value="NZ_CAXSRP010000007.1"/>
</dbReference>
<dbReference type="InterPro" id="IPR015421">
    <property type="entry name" value="PyrdxlP-dep_Trfase_major"/>
</dbReference>
<dbReference type="CDD" id="cd00609">
    <property type="entry name" value="AAT_like"/>
    <property type="match status" value="1"/>
</dbReference>
<dbReference type="GO" id="GO:0008483">
    <property type="term" value="F:transaminase activity"/>
    <property type="evidence" value="ECO:0007669"/>
    <property type="project" value="UniProtKB-KW"/>
</dbReference>
<keyword evidence="1 3" id="KW-0808">Transferase</keyword>
<dbReference type="InterPro" id="IPR004839">
    <property type="entry name" value="Aminotransferase_I/II_large"/>
</dbReference>
<dbReference type="PROSITE" id="PS00105">
    <property type="entry name" value="AA_TRANSFER_CLASS_1"/>
    <property type="match status" value="1"/>
</dbReference>
<dbReference type="Pfam" id="PF00155">
    <property type="entry name" value="Aminotran_1_2"/>
    <property type="match status" value="1"/>
</dbReference>
<dbReference type="InterPro" id="IPR015424">
    <property type="entry name" value="PyrdxlP-dep_Trfase"/>
</dbReference>
<dbReference type="InterPro" id="IPR004838">
    <property type="entry name" value="NHTrfase_class1_PyrdxlP-BS"/>
</dbReference>
<dbReference type="PANTHER" id="PTHR42691:SF1">
    <property type="entry name" value="ASPARTATE AMINOTRANSFERASE YHDR-RELATED"/>
    <property type="match status" value="1"/>
</dbReference>
<reference evidence="3 4" key="1">
    <citation type="submission" date="2015-09" db="EMBL/GenBank/DDBJ databases">
        <authorList>
            <consortium name="Pathogen Informatics"/>
        </authorList>
    </citation>
    <scope>NUCLEOTIDE SEQUENCE [LARGE SCALE GENOMIC DNA]</scope>
    <source>
        <strain evidence="3 4">2789STDY5608849</strain>
    </source>
</reference>
<feature type="domain" description="Aminotransferase class I/classII large" evidence="2">
    <location>
        <begin position="34"/>
        <end position="384"/>
    </location>
</feature>
<dbReference type="Gene3D" id="3.40.640.10">
    <property type="entry name" value="Type I PLP-dependent aspartate aminotransferase-like (Major domain)"/>
    <property type="match status" value="1"/>
</dbReference>
<evidence type="ECO:0000313" key="3">
    <source>
        <dbReference type="EMBL" id="CUO52752.1"/>
    </source>
</evidence>
<proteinExistence type="inferred from homology"/>
<comment type="similarity">
    <text evidence="1">Belongs to the class-I pyridoxal-phosphate-dependent aminotransferase family.</text>
</comment>
<dbReference type="Proteomes" id="UP000095706">
    <property type="component" value="Unassembled WGS sequence"/>
</dbReference>
<dbReference type="PANTHER" id="PTHR42691">
    <property type="entry name" value="ASPARTATE AMINOTRANSFERASE YHDR-RELATED"/>
    <property type="match status" value="1"/>
</dbReference>
<gene>
    <name evidence="3" type="primary">aspC</name>
    <name evidence="3" type="ORF">ERS852406_02180</name>
</gene>
<comment type="cofactor">
    <cofactor evidence="1">
        <name>pyridoxal 5'-phosphate</name>
        <dbReference type="ChEBI" id="CHEBI:597326"/>
    </cofactor>
</comment>
<dbReference type="SUPFAM" id="SSF53383">
    <property type="entry name" value="PLP-dependent transferases"/>
    <property type="match status" value="1"/>
</dbReference>
<dbReference type="NCBIfam" id="NF005305">
    <property type="entry name" value="PRK06836.1"/>
    <property type="match status" value="1"/>
</dbReference>
<evidence type="ECO:0000259" key="2">
    <source>
        <dbReference type="Pfam" id="PF00155"/>
    </source>
</evidence>
<dbReference type="AlphaFoldDB" id="A0A174FR49"/>
<organism evidence="3 4">
    <name type="scientific">Fusicatenibacter saccharivorans</name>
    <dbReference type="NCBI Taxonomy" id="1150298"/>
    <lineage>
        <taxon>Bacteria</taxon>
        <taxon>Bacillati</taxon>
        <taxon>Bacillota</taxon>
        <taxon>Clostridia</taxon>
        <taxon>Lachnospirales</taxon>
        <taxon>Lachnospiraceae</taxon>
        <taxon>Fusicatenibacter</taxon>
    </lineage>
</organism>
<evidence type="ECO:0000256" key="1">
    <source>
        <dbReference type="RuleBase" id="RU000481"/>
    </source>
</evidence>
<dbReference type="EMBL" id="CYYV01000010">
    <property type="protein sequence ID" value="CUO52752.1"/>
    <property type="molecule type" value="Genomic_DNA"/>
</dbReference>
<keyword evidence="1 3" id="KW-0032">Aminotransferase</keyword>
<name>A0A174FR49_9FIRM</name>
<dbReference type="EC" id="2.6.1.-" evidence="1"/>
<accession>A0A174FR49</accession>